<evidence type="ECO:0000313" key="2">
    <source>
        <dbReference type="Proteomes" id="UP000326396"/>
    </source>
</evidence>
<dbReference type="InterPro" id="IPR044970">
    <property type="entry name" value="CCB2"/>
</dbReference>
<dbReference type="AlphaFoldDB" id="A0A5N6P6U1"/>
<accession>A0A5N6P6U1</accession>
<proteinExistence type="predicted"/>
<sequence length="285" mass="31790">MSHTCTVSSIFTPTSGDNAGRFHFKIPQNTRKSSKISCSGVENSQNQQQQLNLSVLRFTLGIPGLDESYLPRWIGYGFGSLLVLNHFVSSNSTTVTPAQLRTEVLGLSLAAFSVMLPYIGQFLKGARPVIQASIPEGAEQIFVMSPNISDTIREDLAWGSYTLLRNTNSISVLISIDDALCVRGYWNTPKNINLSQDQWFKEQMQRVGLFNLTETLYFSRRSDSELWEMLPEGTRSLLVLPVIKNPDEDGKYEGKSVGFVLLASTINYAYNNKDIAWIAAIAKKF</sequence>
<dbReference type="Proteomes" id="UP000326396">
    <property type="component" value="Linkage Group LG14"/>
</dbReference>
<dbReference type="PANTHER" id="PTHR36403">
    <property type="entry name" value="PROTEIN COFACTOR ASSEMBLY OF COMPLEX C SUBUNIT B CCB2, CHLOROPLASTIC"/>
    <property type="match status" value="1"/>
</dbReference>
<dbReference type="InterPro" id="IPR021325">
    <property type="entry name" value="CCB2/CCB4"/>
</dbReference>
<evidence type="ECO:0008006" key="3">
    <source>
        <dbReference type="Google" id="ProtNLM"/>
    </source>
</evidence>
<gene>
    <name evidence="1" type="ORF">E3N88_12742</name>
</gene>
<dbReference type="OrthoDB" id="514937at2759"/>
<dbReference type="GO" id="GO:0010190">
    <property type="term" value="P:cytochrome b6f complex assembly"/>
    <property type="evidence" value="ECO:0007669"/>
    <property type="project" value="InterPro"/>
</dbReference>
<dbReference type="PANTHER" id="PTHR36403:SF1">
    <property type="entry name" value="PROTEIN COFACTOR ASSEMBLY OF COMPLEX C SUBUNIT B CCB2, CHLOROPLASTIC"/>
    <property type="match status" value="1"/>
</dbReference>
<name>A0A5N6P6U1_9ASTR</name>
<comment type="caution">
    <text evidence="1">The sequence shown here is derived from an EMBL/GenBank/DDBJ whole genome shotgun (WGS) entry which is preliminary data.</text>
</comment>
<dbReference type="EMBL" id="SZYD01000006">
    <property type="protein sequence ID" value="KAD5961269.1"/>
    <property type="molecule type" value="Genomic_DNA"/>
</dbReference>
<protein>
    <recommendedName>
        <fullName evidence="3">Protein COFACTOR ASSEMBLY OF COMPLEX C SUBUNIT B CCB2, chloroplastic</fullName>
    </recommendedName>
</protein>
<organism evidence="1 2">
    <name type="scientific">Mikania micrantha</name>
    <name type="common">bitter vine</name>
    <dbReference type="NCBI Taxonomy" id="192012"/>
    <lineage>
        <taxon>Eukaryota</taxon>
        <taxon>Viridiplantae</taxon>
        <taxon>Streptophyta</taxon>
        <taxon>Embryophyta</taxon>
        <taxon>Tracheophyta</taxon>
        <taxon>Spermatophyta</taxon>
        <taxon>Magnoliopsida</taxon>
        <taxon>eudicotyledons</taxon>
        <taxon>Gunneridae</taxon>
        <taxon>Pentapetalae</taxon>
        <taxon>asterids</taxon>
        <taxon>campanulids</taxon>
        <taxon>Asterales</taxon>
        <taxon>Asteraceae</taxon>
        <taxon>Asteroideae</taxon>
        <taxon>Heliantheae alliance</taxon>
        <taxon>Eupatorieae</taxon>
        <taxon>Mikania</taxon>
    </lineage>
</organism>
<reference evidence="1 2" key="1">
    <citation type="submission" date="2019-05" db="EMBL/GenBank/DDBJ databases">
        <title>Mikania micrantha, genome provides insights into the molecular mechanism of rapid growth.</title>
        <authorList>
            <person name="Liu B."/>
        </authorList>
    </citation>
    <scope>NUCLEOTIDE SEQUENCE [LARGE SCALE GENOMIC DNA]</scope>
    <source>
        <strain evidence="1">NLD-2019</strain>
        <tissue evidence="1">Leaf</tissue>
    </source>
</reference>
<keyword evidence="2" id="KW-1185">Reference proteome</keyword>
<dbReference type="Pfam" id="PF11152">
    <property type="entry name" value="CCB2_CCB4"/>
    <property type="match status" value="1"/>
</dbReference>
<evidence type="ECO:0000313" key="1">
    <source>
        <dbReference type="EMBL" id="KAD5961269.1"/>
    </source>
</evidence>